<evidence type="ECO:0000313" key="10">
    <source>
        <dbReference type="Proteomes" id="UP000005240"/>
    </source>
</evidence>
<reference evidence="8" key="1">
    <citation type="submission" date="2009-11" db="EMBL/GenBank/DDBJ databases">
        <authorList>
            <consortium name="The Broad Institute Genome Sequencing Platform"/>
            <person name="Ward D."/>
            <person name="Feldgarden M."/>
            <person name="Earl A."/>
            <person name="Young S.K."/>
            <person name="Zeng Q."/>
            <person name="Koehrsen M."/>
            <person name="Alvarado L."/>
            <person name="Berlin A."/>
            <person name="Bochicchio J."/>
            <person name="Borenstein D."/>
            <person name="Chapman S.B."/>
            <person name="Chen Z."/>
            <person name="Engels R."/>
            <person name="Freedman E."/>
            <person name="Gellesch M."/>
            <person name="Goldberg J."/>
            <person name="Griggs A."/>
            <person name="Gujja S."/>
            <person name="Heilman E."/>
            <person name="Heiman D."/>
            <person name="Hepburn T."/>
            <person name="Howarth C."/>
            <person name="Jen D."/>
            <person name="Larson L."/>
            <person name="Lewis B."/>
            <person name="Mehta T."/>
            <person name="Park D."/>
            <person name="Pearson M."/>
            <person name="Roberts A."/>
            <person name="Saif S."/>
            <person name="Shea T."/>
            <person name="Shenoy N."/>
            <person name="Sisk P."/>
            <person name="Stolte C."/>
            <person name="Sykes S."/>
            <person name="Thomson T."/>
            <person name="Walk T."/>
            <person name="White J."/>
            <person name="Yandava C."/>
            <person name="Izard J."/>
            <person name="Baranova O.V."/>
            <person name="Blanton J.M."/>
            <person name="Tanner A.C."/>
            <person name="Dewhirst F.E."/>
            <person name="Haas B."/>
            <person name="Nusbaum C."/>
            <person name="Birren B."/>
        </authorList>
    </citation>
    <scope>NUCLEOTIDE SEQUENCE [LARGE SCALE GENOMIC DNA]</scope>
    <source>
        <strain evidence="8">1-1 BBBD Race 1</strain>
    </source>
</reference>
<protein>
    <recommendedName>
        <fullName evidence="5">DNA 3'-5' helicase</fullName>
        <ecNumber evidence="5">5.6.2.4</ecNumber>
    </recommendedName>
</protein>
<evidence type="ECO:0000256" key="1">
    <source>
        <dbReference type="ARBA" id="ARBA00005446"/>
    </source>
</evidence>
<dbReference type="InterPro" id="IPR014001">
    <property type="entry name" value="Helicase_ATP-bd"/>
</dbReference>
<dbReference type="Gene3D" id="3.40.50.300">
    <property type="entry name" value="P-loop containing nucleotide triphosphate hydrolases"/>
    <property type="match status" value="1"/>
</dbReference>
<dbReference type="InterPro" id="IPR011545">
    <property type="entry name" value="DEAD/DEAH_box_helicase_dom"/>
</dbReference>
<comment type="catalytic activity">
    <reaction evidence="4">
        <text>Couples ATP hydrolysis with the unwinding of duplex DNA by translocating in the 3'-5' direction.</text>
        <dbReference type="EC" id="5.6.2.4"/>
    </reaction>
</comment>
<dbReference type="PANTHER" id="PTHR13710:SF105">
    <property type="entry name" value="ATP-DEPENDENT DNA HELICASE Q1"/>
    <property type="match status" value="1"/>
</dbReference>
<dbReference type="InterPro" id="IPR027417">
    <property type="entry name" value="P-loop_NTPase"/>
</dbReference>
<keyword evidence="10" id="KW-1185">Reference proteome</keyword>
<dbReference type="Pfam" id="PF00270">
    <property type="entry name" value="DEAD"/>
    <property type="match status" value="1"/>
</dbReference>
<comment type="similarity">
    <text evidence="1">Belongs to the helicase family. RecQ subfamily.</text>
</comment>
<dbReference type="EMBL" id="ADAS02000250">
    <property type="protein sequence ID" value="OAV87924.1"/>
    <property type="molecule type" value="Genomic_DNA"/>
</dbReference>
<name>A0A180G5Q0_PUCT1</name>
<evidence type="ECO:0000256" key="3">
    <source>
        <dbReference type="ARBA" id="ARBA00023235"/>
    </source>
</evidence>
<dbReference type="GO" id="GO:0043138">
    <property type="term" value="F:3'-5' DNA helicase activity"/>
    <property type="evidence" value="ECO:0007669"/>
    <property type="project" value="UniProtKB-EC"/>
</dbReference>
<sequence length="414" mass="46384">MSDTQMNKAPLPPQQDDRSDPLDPLPLNRTTEDPLPFEEILEVNTEKSSSGGAGRVLKNKAGQLTLNTKIIEMAHDKTIEMLKNRSAAVYGPQPPKQVQLDSVINLIHRRDTFVLAGTGVGKTRIAEMYWDLFPKYKKPIVLALNPLDSLGDNQEKKNLNISAINLTKMNLNETVEKDILKGVYSFIYLSPEVLLNNAIFSRIFYNETFQDRVSLVVVDEAHMIYVWGLVASGKSKKLFSHGRHQDWAVFRPSYGDIAARLLGINAPLLLLSATCRPQAIKGILKSLKITEESISYRRAELSRPEIRIIRVPMKCSLKSCDDLLQLYGPRSCIPDNEIIPTLIYSNTRNLTMQASKVVHEARRIPGGHGDANSTFARRFHACSGDVSKEETTTKFAAGEFPFTLDEVIPHPFAR</sequence>
<dbReference type="SUPFAM" id="SSF52540">
    <property type="entry name" value="P-loop containing nucleoside triphosphate hydrolases"/>
    <property type="match status" value="1"/>
</dbReference>
<dbReference type="STRING" id="630390.A0A180G5Q0"/>
<dbReference type="SMART" id="SM00487">
    <property type="entry name" value="DEXDc"/>
    <property type="match status" value="1"/>
</dbReference>
<reference evidence="8" key="2">
    <citation type="submission" date="2016-05" db="EMBL/GenBank/DDBJ databases">
        <title>Comparative analysis highlights variable genome content of wheat rusts and divergence of the mating loci.</title>
        <authorList>
            <person name="Cuomo C.A."/>
            <person name="Bakkeren G."/>
            <person name="Szabo L."/>
            <person name="Khalil H."/>
            <person name="Joly D."/>
            <person name="Goldberg J."/>
            <person name="Young S."/>
            <person name="Zeng Q."/>
            <person name="Fellers J."/>
        </authorList>
    </citation>
    <scope>NUCLEOTIDE SEQUENCE [LARGE SCALE GENOMIC DNA]</scope>
    <source>
        <strain evidence="8">1-1 BBBD Race 1</strain>
    </source>
</reference>
<dbReference type="OrthoDB" id="10261556at2759"/>
<dbReference type="GO" id="GO:0000724">
    <property type="term" value="P:double-strand break repair via homologous recombination"/>
    <property type="evidence" value="ECO:0007669"/>
    <property type="project" value="TreeGrafter"/>
</dbReference>
<evidence type="ECO:0000256" key="6">
    <source>
        <dbReference type="SAM" id="MobiDB-lite"/>
    </source>
</evidence>
<organism evidence="8">
    <name type="scientific">Puccinia triticina (isolate 1-1 / race 1 (BBBD))</name>
    <name type="common">Brown leaf rust fungus</name>
    <dbReference type="NCBI Taxonomy" id="630390"/>
    <lineage>
        <taxon>Eukaryota</taxon>
        <taxon>Fungi</taxon>
        <taxon>Dikarya</taxon>
        <taxon>Basidiomycota</taxon>
        <taxon>Pucciniomycotina</taxon>
        <taxon>Pucciniomycetes</taxon>
        <taxon>Pucciniales</taxon>
        <taxon>Pucciniaceae</taxon>
        <taxon>Puccinia</taxon>
    </lineage>
</organism>
<dbReference type="AlphaFoldDB" id="A0A180G5Q0"/>
<keyword evidence="2" id="KW-0238">DNA-binding</keyword>
<accession>A0A180G5Q0</accession>
<reference evidence="9 10" key="3">
    <citation type="journal article" date="2017" name="G3 (Bethesda)">
        <title>Comparative analysis highlights variable genome content of wheat rusts and divergence of the mating loci.</title>
        <authorList>
            <person name="Cuomo C.A."/>
            <person name="Bakkeren G."/>
            <person name="Khalil H.B."/>
            <person name="Panwar V."/>
            <person name="Joly D."/>
            <person name="Linning R."/>
            <person name="Sakthikumar S."/>
            <person name="Song X."/>
            <person name="Adiconis X."/>
            <person name="Fan L."/>
            <person name="Goldberg J.M."/>
            <person name="Levin J.Z."/>
            <person name="Young S."/>
            <person name="Zeng Q."/>
            <person name="Anikster Y."/>
            <person name="Bruce M."/>
            <person name="Wang M."/>
            <person name="Yin C."/>
            <person name="McCallum B."/>
            <person name="Szabo L.J."/>
            <person name="Hulbert S."/>
            <person name="Chen X."/>
            <person name="Fellers J.P."/>
        </authorList>
    </citation>
    <scope>NUCLEOTIDE SEQUENCE</scope>
    <source>
        <strain evidence="9">isolate 1-1 / race 1 (BBBD)</strain>
        <strain evidence="10">Isolate 1-1 / race 1 (BBBD)</strain>
    </source>
</reference>
<feature type="domain" description="Helicase ATP-binding" evidence="7">
    <location>
        <begin position="103"/>
        <end position="293"/>
    </location>
</feature>
<keyword evidence="3" id="KW-0413">Isomerase</keyword>
<proteinExistence type="inferred from homology"/>
<dbReference type="VEuPathDB" id="FungiDB:PTTG_29234"/>
<gene>
    <name evidence="8" type="ORF">PTTG_29234</name>
</gene>
<feature type="region of interest" description="Disordered" evidence="6">
    <location>
        <begin position="1"/>
        <end position="35"/>
    </location>
</feature>
<dbReference type="PROSITE" id="PS51192">
    <property type="entry name" value="HELICASE_ATP_BIND_1"/>
    <property type="match status" value="1"/>
</dbReference>
<dbReference type="GO" id="GO:0003677">
    <property type="term" value="F:DNA binding"/>
    <property type="evidence" value="ECO:0007669"/>
    <property type="project" value="UniProtKB-KW"/>
</dbReference>
<dbReference type="Proteomes" id="UP000005240">
    <property type="component" value="Unassembled WGS sequence"/>
</dbReference>
<evidence type="ECO:0000259" key="7">
    <source>
        <dbReference type="PROSITE" id="PS51192"/>
    </source>
</evidence>
<evidence type="ECO:0000256" key="5">
    <source>
        <dbReference type="ARBA" id="ARBA00034808"/>
    </source>
</evidence>
<dbReference type="GO" id="GO:0005737">
    <property type="term" value="C:cytoplasm"/>
    <property type="evidence" value="ECO:0007669"/>
    <property type="project" value="TreeGrafter"/>
</dbReference>
<dbReference type="GO" id="GO:0009378">
    <property type="term" value="F:four-way junction helicase activity"/>
    <property type="evidence" value="ECO:0007669"/>
    <property type="project" value="TreeGrafter"/>
</dbReference>
<dbReference type="EC" id="5.6.2.4" evidence="5"/>
<evidence type="ECO:0000313" key="9">
    <source>
        <dbReference type="EnsemblFungi" id="PTTG_29234-t43_1-p1"/>
    </source>
</evidence>
<evidence type="ECO:0000256" key="4">
    <source>
        <dbReference type="ARBA" id="ARBA00034617"/>
    </source>
</evidence>
<dbReference type="GO" id="GO:0005524">
    <property type="term" value="F:ATP binding"/>
    <property type="evidence" value="ECO:0007669"/>
    <property type="project" value="InterPro"/>
</dbReference>
<dbReference type="EnsemblFungi" id="PTTG_29234-t43_1">
    <property type="protein sequence ID" value="PTTG_29234-t43_1-p1"/>
    <property type="gene ID" value="PTTG_29234"/>
</dbReference>
<evidence type="ECO:0000256" key="2">
    <source>
        <dbReference type="ARBA" id="ARBA00023125"/>
    </source>
</evidence>
<reference evidence="9" key="4">
    <citation type="submission" date="2025-05" db="UniProtKB">
        <authorList>
            <consortium name="EnsemblFungi"/>
        </authorList>
    </citation>
    <scope>IDENTIFICATION</scope>
    <source>
        <strain evidence="9">isolate 1-1 / race 1 (BBBD)</strain>
    </source>
</reference>
<dbReference type="PANTHER" id="PTHR13710">
    <property type="entry name" value="DNA HELICASE RECQ FAMILY MEMBER"/>
    <property type="match status" value="1"/>
</dbReference>
<dbReference type="GO" id="GO:0005694">
    <property type="term" value="C:chromosome"/>
    <property type="evidence" value="ECO:0007669"/>
    <property type="project" value="TreeGrafter"/>
</dbReference>
<evidence type="ECO:0000313" key="8">
    <source>
        <dbReference type="EMBL" id="OAV87924.1"/>
    </source>
</evidence>